<feature type="compositionally biased region" description="Acidic residues" evidence="1">
    <location>
        <begin position="353"/>
        <end position="397"/>
    </location>
</feature>
<feature type="compositionally biased region" description="Gly residues" evidence="1">
    <location>
        <begin position="329"/>
        <end position="350"/>
    </location>
</feature>
<dbReference type="Proteomes" id="UP000006906">
    <property type="component" value="Chromosome 15"/>
</dbReference>
<dbReference type="ExpressionAtlas" id="A0A2K3CWG8">
    <property type="expression patterns" value="baseline"/>
</dbReference>
<evidence type="ECO:0000313" key="3">
    <source>
        <dbReference type="Proteomes" id="UP000006906"/>
    </source>
</evidence>
<reference evidence="2 3" key="1">
    <citation type="journal article" date="2007" name="Science">
        <title>The Chlamydomonas genome reveals the evolution of key animal and plant functions.</title>
        <authorList>
            <person name="Merchant S.S."/>
            <person name="Prochnik S.E."/>
            <person name="Vallon O."/>
            <person name="Harris E.H."/>
            <person name="Karpowicz S.J."/>
            <person name="Witman G.B."/>
            <person name="Terry A."/>
            <person name="Salamov A."/>
            <person name="Fritz-Laylin L.K."/>
            <person name="Marechal-Drouard L."/>
            <person name="Marshall W.F."/>
            <person name="Qu L.H."/>
            <person name="Nelson D.R."/>
            <person name="Sanderfoot A.A."/>
            <person name="Spalding M.H."/>
            <person name="Kapitonov V.V."/>
            <person name="Ren Q."/>
            <person name="Ferris P."/>
            <person name="Lindquist E."/>
            <person name="Shapiro H."/>
            <person name="Lucas S.M."/>
            <person name="Grimwood J."/>
            <person name="Schmutz J."/>
            <person name="Cardol P."/>
            <person name="Cerutti H."/>
            <person name="Chanfreau G."/>
            <person name="Chen C.L."/>
            <person name="Cognat V."/>
            <person name="Croft M.T."/>
            <person name="Dent R."/>
            <person name="Dutcher S."/>
            <person name="Fernandez E."/>
            <person name="Fukuzawa H."/>
            <person name="Gonzalez-Ballester D."/>
            <person name="Gonzalez-Halphen D."/>
            <person name="Hallmann A."/>
            <person name="Hanikenne M."/>
            <person name="Hippler M."/>
            <person name="Inwood W."/>
            <person name="Jabbari K."/>
            <person name="Kalanon M."/>
            <person name="Kuras R."/>
            <person name="Lefebvre P.A."/>
            <person name="Lemaire S.D."/>
            <person name="Lobanov A.V."/>
            <person name="Lohr M."/>
            <person name="Manuell A."/>
            <person name="Meier I."/>
            <person name="Mets L."/>
            <person name="Mittag M."/>
            <person name="Mittelmeier T."/>
            <person name="Moroney J.V."/>
            <person name="Moseley J."/>
            <person name="Napoli C."/>
            <person name="Nedelcu A.M."/>
            <person name="Niyogi K."/>
            <person name="Novoselov S.V."/>
            <person name="Paulsen I.T."/>
            <person name="Pazour G."/>
            <person name="Purton S."/>
            <person name="Ral J.P."/>
            <person name="Riano-Pachon D.M."/>
            <person name="Riekhof W."/>
            <person name="Rymarquis L."/>
            <person name="Schroda M."/>
            <person name="Stern D."/>
            <person name="Umen J."/>
            <person name="Willows R."/>
            <person name="Wilson N."/>
            <person name="Zimmer S.L."/>
            <person name="Allmer J."/>
            <person name="Balk J."/>
            <person name="Bisova K."/>
            <person name="Chen C.J."/>
            <person name="Elias M."/>
            <person name="Gendler K."/>
            <person name="Hauser C."/>
            <person name="Lamb M.R."/>
            <person name="Ledford H."/>
            <person name="Long J.C."/>
            <person name="Minagawa J."/>
            <person name="Page M.D."/>
            <person name="Pan J."/>
            <person name="Pootakham W."/>
            <person name="Roje S."/>
            <person name="Rose A."/>
            <person name="Stahlberg E."/>
            <person name="Terauchi A.M."/>
            <person name="Yang P."/>
            <person name="Ball S."/>
            <person name="Bowler C."/>
            <person name="Dieckmann C.L."/>
            <person name="Gladyshev V.N."/>
            <person name="Green P."/>
            <person name="Jorgensen R."/>
            <person name="Mayfield S."/>
            <person name="Mueller-Roeber B."/>
            <person name="Rajamani S."/>
            <person name="Sayre R.T."/>
            <person name="Brokstein P."/>
            <person name="Dubchak I."/>
            <person name="Goodstein D."/>
            <person name="Hornick L."/>
            <person name="Huang Y.W."/>
            <person name="Jhaveri J."/>
            <person name="Luo Y."/>
            <person name="Martinez D."/>
            <person name="Ngau W.C."/>
            <person name="Otillar B."/>
            <person name="Poliakov A."/>
            <person name="Porter A."/>
            <person name="Szajkowski L."/>
            <person name="Werner G."/>
            <person name="Zhou K."/>
            <person name="Grigoriev I.V."/>
            <person name="Rokhsar D.S."/>
            <person name="Grossman A.R."/>
        </authorList>
    </citation>
    <scope>NUCLEOTIDE SEQUENCE [LARGE SCALE GENOMIC DNA]</scope>
    <source>
        <strain evidence="3">CC-503</strain>
    </source>
</reference>
<dbReference type="RefSeq" id="XP_042916389.1">
    <property type="nucleotide sequence ID" value="XM_043070525.1"/>
</dbReference>
<evidence type="ECO:0000256" key="1">
    <source>
        <dbReference type="SAM" id="MobiDB-lite"/>
    </source>
</evidence>
<dbReference type="KEGG" id="cre:CHLRE_15g635900v5"/>
<gene>
    <name evidence="2" type="ORF">CHLRE_15g635900v5</name>
</gene>
<dbReference type="GO" id="GO:0004620">
    <property type="term" value="F:phospholipase activity"/>
    <property type="evidence" value="ECO:0000318"/>
    <property type="project" value="GO_Central"/>
</dbReference>
<proteinExistence type="predicted"/>
<dbReference type="GO" id="GO:0016020">
    <property type="term" value="C:membrane"/>
    <property type="evidence" value="ECO:0000318"/>
    <property type="project" value="GO_Central"/>
</dbReference>
<feature type="region of interest" description="Disordered" evidence="1">
    <location>
        <begin position="329"/>
        <end position="397"/>
    </location>
</feature>
<dbReference type="Gramene" id="PNW72619">
    <property type="protein sequence ID" value="PNW72619"/>
    <property type="gene ID" value="CHLRE_15g635900v5"/>
</dbReference>
<dbReference type="GO" id="GO:0005783">
    <property type="term" value="C:endoplasmic reticulum"/>
    <property type="evidence" value="ECO:0000318"/>
    <property type="project" value="GO_Central"/>
</dbReference>
<dbReference type="GO" id="GO:0071944">
    <property type="term" value="C:cell periphery"/>
    <property type="evidence" value="ECO:0000318"/>
    <property type="project" value="GO_Central"/>
</dbReference>
<dbReference type="EMBL" id="CM008976">
    <property type="protein sequence ID" value="PNW72619.1"/>
    <property type="molecule type" value="Genomic_DNA"/>
</dbReference>
<dbReference type="OrthoDB" id="10585766at2759"/>
<sequence length="765" mass="82662">MTEPIVAESAWSKLTPDLIRSIAHRLHPNDVVSGLSLVNSDTAAVLRMDFHTLQLADTHRHPMLRGVPRAQQPWPGPAFVAHWGCPEPWRSLGLPQRRRLLCLAASSGHAASLDAALAHCGCSVTAAAVEAAGAAGQADALGTLLRGMRAEHMEWKADPLAPALQAAAISGNQRAVEDTLRFVEDMCYDDEDDQYQAALCAGLLECPAVRIRRKCRRAAAVGACGGGHSHILDRFKADWADDLRAWRKLPARMARAAAASGHVGVLDRLAPRVVRDMRPGVLVHIALGCPLETLVRYFKRWYPEPGQRHGAAAAAAAVAGGGGGGEVGGGGGGSGGSAAGSGGGAIAGGGGREEEEVEGEEEDEDEEEDEEEEEEDEPDSSADSDDDEDSDDDYDTWFDDDEEAVVHDCIRLASRSTTPCWRAKLDWLLARWQRVMARTVGPSVSPDDYNIPDLSSEADQEPGSWLQSHADCFSLKRLRHLRSLGLLECWCDPSQMKRHISQCPLGKVALGAAGAGADRKVLAWLLGKCRIGKAKKASRKVAEFMDRMAMEAARGGNTAVLQELKQRGMVFGPKHVQAACAHGRWEAATWLCEVATSRNSEEEQDAWKQAFAATATQGGGVRLLQALQARGATELELDSILEGGLVPAMDWAAQELRAASCMPQAISVETLREIGRQGDLATLTWLEQQRLAPPLPIADALVEGIEYGDITHGSALLKWLVTPEGEGEGEDMPFRVWAEMDGLARLQFPHITWLWLKRRGLGGWR</sequence>
<dbReference type="GO" id="GO:0046513">
    <property type="term" value="P:ceramide biosynthetic process"/>
    <property type="evidence" value="ECO:0000318"/>
    <property type="project" value="GO_Central"/>
</dbReference>
<accession>A0A2K3CWG8</accession>
<dbReference type="PANTHER" id="PTHR12393">
    <property type="entry name" value="SPHINGOMYELIN PHOSPHODIESTERASE RELATED"/>
    <property type="match status" value="1"/>
</dbReference>
<name>A0A2K3CWG8_CHLRE</name>
<keyword evidence="3" id="KW-1185">Reference proteome</keyword>
<organism evidence="2 3">
    <name type="scientific">Chlamydomonas reinhardtii</name>
    <name type="common">Chlamydomonas smithii</name>
    <dbReference type="NCBI Taxonomy" id="3055"/>
    <lineage>
        <taxon>Eukaryota</taxon>
        <taxon>Viridiplantae</taxon>
        <taxon>Chlorophyta</taxon>
        <taxon>core chlorophytes</taxon>
        <taxon>Chlorophyceae</taxon>
        <taxon>CS clade</taxon>
        <taxon>Chlamydomonadales</taxon>
        <taxon>Chlamydomonadaceae</taxon>
        <taxon>Chlamydomonas</taxon>
    </lineage>
</organism>
<dbReference type="GO" id="GO:0030149">
    <property type="term" value="P:sphingolipid catabolic process"/>
    <property type="evidence" value="ECO:0000318"/>
    <property type="project" value="GO_Central"/>
</dbReference>
<evidence type="ECO:0000313" key="2">
    <source>
        <dbReference type="EMBL" id="PNW72619.1"/>
    </source>
</evidence>
<dbReference type="AlphaFoldDB" id="A0A2K3CWG8"/>
<protein>
    <submittedName>
        <fullName evidence="2">Uncharacterized protein</fullName>
    </submittedName>
</protein>
<dbReference type="PANTHER" id="PTHR12393:SF6">
    <property type="entry name" value="SPHINGOMYELIN PHOSPHODIESTERASE 2"/>
    <property type="match status" value="1"/>
</dbReference>
<dbReference type="GeneID" id="66056386"/>
<dbReference type="InParanoid" id="A0A2K3CWG8"/>